<feature type="non-terminal residue" evidence="8">
    <location>
        <position position="464"/>
    </location>
</feature>
<dbReference type="STRING" id="225359.A0A2S4PJX9"/>
<dbReference type="Proteomes" id="UP000237438">
    <property type="component" value="Unassembled WGS sequence"/>
</dbReference>
<keyword evidence="3 7" id="KW-0489">Methyltransferase</keyword>
<reference evidence="8 9" key="1">
    <citation type="submission" date="2017-10" db="EMBL/GenBank/DDBJ databases">
        <title>Development of genomic resources for the powdery mildew, Erysiphe pulchra.</title>
        <authorList>
            <person name="Wadl P.A."/>
            <person name="Mack B.M."/>
            <person name="Moore G."/>
            <person name="Beltz S.B."/>
        </authorList>
    </citation>
    <scope>NUCLEOTIDE SEQUENCE [LARGE SCALE GENOMIC DNA]</scope>
    <source>
        <strain evidence="8">Cflorida</strain>
    </source>
</reference>
<evidence type="ECO:0000256" key="7">
    <source>
        <dbReference type="RuleBase" id="RU364114"/>
    </source>
</evidence>
<comment type="catalytic activity">
    <reaction evidence="6 7">
        <text>L-arginyl-[protein] + 2 S-adenosyl-L-methionine = N(omega),N(omega)'-dimethyl-L-arginyl-[protein] + 2 S-adenosyl-L-homocysteine + 2 H(+)</text>
        <dbReference type="Rhea" id="RHEA:48108"/>
        <dbReference type="Rhea" id="RHEA-COMP:10532"/>
        <dbReference type="Rhea" id="RHEA-COMP:11992"/>
        <dbReference type="ChEBI" id="CHEBI:15378"/>
        <dbReference type="ChEBI" id="CHEBI:29965"/>
        <dbReference type="ChEBI" id="CHEBI:57856"/>
        <dbReference type="ChEBI" id="CHEBI:59789"/>
        <dbReference type="ChEBI" id="CHEBI:88221"/>
        <dbReference type="EC" id="2.1.1.320"/>
    </reaction>
</comment>
<dbReference type="Pfam" id="PF02636">
    <property type="entry name" value="Methyltransf_28"/>
    <property type="match status" value="1"/>
</dbReference>
<dbReference type="Gene3D" id="3.40.50.12710">
    <property type="match status" value="1"/>
</dbReference>
<protein>
    <recommendedName>
        <fullName evidence="7">Protein arginine methyltransferase NDUFAF7</fullName>
        <ecNumber evidence="7">2.1.1.320</ecNumber>
    </recommendedName>
</protein>
<dbReference type="FunFam" id="3.40.50.12710:FF:000004">
    <property type="entry name" value="Protein arginine methyltransferase NDUFAF7"/>
    <property type="match status" value="1"/>
</dbReference>
<gene>
    <name evidence="8" type="ORF">EPUL_005088</name>
</gene>
<comment type="function">
    <text evidence="7">Arginine methyltransferase involved in the assembly or stability of mitochondrial NADH:ubiquinone oxidoreductase complex (complex I).</text>
</comment>
<comment type="similarity">
    <text evidence="2 7">Belongs to the NDUFAF7 family.</text>
</comment>
<evidence type="ECO:0000256" key="4">
    <source>
        <dbReference type="ARBA" id="ARBA00022679"/>
    </source>
</evidence>
<evidence type="ECO:0000313" key="9">
    <source>
        <dbReference type="Proteomes" id="UP000237438"/>
    </source>
</evidence>
<dbReference type="GO" id="GO:0032981">
    <property type="term" value="P:mitochondrial respiratory chain complex I assembly"/>
    <property type="evidence" value="ECO:0007669"/>
    <property type="project" value="TreeGrafter"/>
</dbReference>
<accession>A0A2S4PJX9</accession>
<comment type="caution">
    <text evidence="8">The sequence shown here is derived from an EMBL/GenBank/DDBJ whole genome shotgun (WGS) entry which is preliminary data.</text>
</comment>
<keyword evidence="4 7" id="KW-0808">Transferase</keyword>
<dbReference type="PANTHER" id="PTHR12049:SF7">
    <property type="entry name" value="PROTEIN ARGININE METHYLTRANSFERASE NDUFAF7, MITOCHONDRIAL"/>
    <property type="match status" value="1"/>
</dbReference>
<dbReference type="InterPro" id="IPR038375">
    <property type="entry name" value="NDUFAF7_sf"/>
</dbReference>
<evidence type="ECO:0000256" key="5">
    <source>
        <dbReference type="ARBA" id="ARBA00023128"/>
    </source>
</evidence>
<sequence>MKRYMLLKPHDGFFSSLKCRIRRRSFQIRWTSTQPRKWSTPLAKQLFEAISTTGPIPLATYMRMCLTADRDGYYMSNKSSGQDQFGVRGDFITSPEISQIFGELIGIWFVAEWIAQNKQDKRVELIEVGPGRGTLMDDILRTMRNFKQMSSSIEAIFLVETSPSLRNKQKELLCGDAPLESISIGYRSISKYLQIPITWVDNIRFIPSANDKTTFIVAHEFFDALPIHAFQSVEGLSSSKKIEAQWREMVVSPTQEPRHDSSEFKLTLSKNSTPHSLYLPEISARYKNLKKKVGSVIEISPESHVYAQEFARRIGGTSSVPKSCPSGAAIILDYGPLNTIPTNSLRGICNHKRVSPFSSPGLVDLSADVDFFALAESALAASPGVEVYGPVEQASFLLNMGIRERAEMLLNKAGDDDETKRRVKSSWERLVDRGGGGMGKIYKAMAIVPLSKNTRRPVGFGGNL</sequence>
<keyword evidence="9" id="KW-1185">Reference proteome</keyword>
<dbReference type="InterPro" id="IPR029063">
    <property type="entry name" value="SAM-dependent_MTases_sf"/>
</dbReference>
<dbReference type="EC" id="2.1.1.320" evidence="7"/>
<dbReference type="InterPro" id="IPR003788">
    <property type="entry name" value="NDUFAF7"/>
</dbReference>
<dbReference type="GO" id="GO:0035243">
    <property type="term" value="F:protein-arginine omega-N symmetric methyltransferase activity"/>
    <property type="evidence" value="ECO:0007669"/>
    <property type="project" value="UniProtKB-EC"/>
</dbReference>
<evidence type="ECO:0000256" key="3">
    <source>
        <dbReference type="ARBA" id="ARBA00022603"/>
    </source>
</evidence>
<evidence type="ECO:0000256" key="6">
    <source>
        <dbReference type="ARBA" id="ARBA00048612"/>
    </source>
</evidence>
<evidence type="ECO:0000256" key="2">
    <source>
        <dbReference type="ARBA" id="ARBA00005891"/>
    </source>
</evidence>
<dbReference type="EMBL" id="PEDP01003130">
    <property type="protein sequence ID" value="POS82323.1"/>
    <property type="molecule type" value="Genomic_DNA"/>
</dbReference>
<evidence type="ECO:0000313" key="8">
    <source>
        <dbReference type="EMBL" id="POS82323.1"/>
    </source>
</evidence>
<keyword evidence="5 7" id="KW-0496">Mitochondrion</keyword>
<proteinExistence type="inferred from homology"/>
<organism evidence="8 9">
    <name type="scientific">Erysiphe pulchra</name>
    <dbReference type="NCBI Taxonomy" id="225359"/>
    <lineage>
        <taxon>Eukaryota</taxon>
        <taxon>Fungi</taxon>
        <taxon>Dikarya</taxon>
        <taxon>Ascomycota</taxon>
        <taxon>Pezizomycotina</taxon>
        <taxon>Leotiomycetes</taxon>
        <taxon>Erysiphales</taxon>
        <taxon>Erysiphaceae</taxon>
        <taxon>Erysiphe</taxon>
    </lineage>
</organism>
<dbReference type="OrthoDB" id="5595109at2759"/>
<dbReference type="AlphaFoldDB" id="A0A2S4PJX9"/>
<name>A0A2S4PJX9_9PEZI</name>
<comment type="subcellular location">
    <subcellularLocation>
        <location evidence="1 7">Mitochondrion</location>
    </subcellularLocation>
</comment>
<dbReference type="PANTHER" id="PTHR12049">
    <property type="entry name" value="PROTEIN ARGININE METHYLTRANSFERASE NDUFAF7, MITOCHONDRIAL"/>
    <property type="match status" value="1"/>
</dbReference>
<evidence type="ECO:0000256" key="1">
    <source>
        <dbReference type="ARBA" id="ARBA00004173"/>
    </source>
</evidence>
<dbReference type="GO" id="GO:0005739">
    <property type="term" value="C:mitochondrion"/>
    <property type="evidence" value="ECO:0007669"/>
    <property type="project" value="UniProtKB-SubCell"/>
</dbReference>
<dbReference type="GO" id="GO:0032259">
    <property type="term" value="P:methylation"/>
    <property type="evidence" value="ECO:0007669"/>
    <property type="project" value="UniProtKB-KW"/>
</dbReference>
<dbReference type="SUPFAM" id="SSF53335">
    <property type="entry name" value="S-adenosyl-L-methionine-dependent methyltransferases"/>
    <property type="match status" value="1"/>
</dbReference>